<dbReference type="InterPro" id="IPR012337">
    <property type="entry name" value="RNaseH-like_sf"/>
</dbReference>
<accession>A0A1D6LC66</accession>
<dbReference type="STRING" id="4577.A0A1D6LC66"/>
<dbReference type="PANTHER" id="PTHR11697:SF230">
    <property type="entry name" value="ZINC FINGER, MYM DOMAIN CONTAINING 1"/>
    <property type="match status" value="1"/>
</dbReference>
<evidence type="ECO:0000313" key="1">
    <source>
        <dbReference type="EMBL" id="ONM11683.1"/>
    </source>
</evidence>
<dbReference type="PANTHER" id="PTHR11697">
    <property type="entry name" value="GENERAL TRANSCRIPTION FACTOR 2-RELATED ZINC FINGER PROTEIN"/>
    <property type="match status" value="1"/>
</dbReference>
<proteinExistence type="predicted"/>
<sequence>MKRKLKTIDCFFQRDNPRATPIENPNLTNVQDSDPINLHTEAAELNQQETLATTFERDPGKRVQILRLPFDQQDEARRFYISEGPYQVILDEYPLNDASHARRFQSNWFKQFSLLEYSPHTDRAYCLPCFLFSKKQIGKYGSDTFTVKGFNNWKKVMVKENEKLVAEARLRLTTTINSIRWLTFQGCPFRGHDESRKSSSSTKRNDELLAAQAEEIAREIELGELDTGQGANQMSSLQRLGDTRWSSDYKSIQSLKKMFSATILVLRSIANDRSVSKYSRGDAAGALQIIVKFDFVFILLMMEKIMKITNVLCQTLQKKSIDILNALDSVSNTKVLLGNLRNDGWDPLLQEVNYFVEKNDIDILDLNHKYVSFG</sequence>
<organism evidence="1">
    <name type="scientific">Zea mays</name>
    <name type="common">Maize</name>
    <dbReference type="NCBI Taxonomy" id="4577"/>
    <lineage>
        <taxon>Eukaryota</taxon>
        <taxon>Viridiplantae</taxon>
        <taxon>Streptophyta</taxon>
        <taxon>Embryophyta</taxon>
        <taxon>Tracheophyta</taxon>
        <taxon>Spermatophyta</taxon>
        <taxon>Magnoliopsida</taxon>
        <taxon>Liliopsida</taxon>
        <taxon>Poales</taxon>
        <taxon>Poaceae</taxon>
        <taxon>PACMAD clade</taxon>
        <taxon>Panicoideae</taxon>
        <taxon>Andropogonodae</taxon>
        <taxon>Andropogoneae</taxon>
        <taxon>Tripsacinae</taxon>
        <taxon>Zea</taxon>
    </lineage>
</organism>
<protein>
    <submittedName>
        <fullName evidence="1">TTF-type zinc finger protein with HAT dimerization domain</fullName>
    </submittedName>
</protein>
<dbReference type="OMA" id="NIDIVYM"/>
<dbReference type="ExpressionAtlas" id="A0A1D6LC66">
    <property type="expression patterns" value="baseline"/>
</dbReference>
<dbReference type="SUPFAM" id="SSF53098">
    <property type="entry name" value="Ribonuclease H-like"/>
    <property type="match status" value="1"/>
</dbReference>
<dbReference type="InParanoid" id="A0A1D6LC66"/>
<dbReference type="SMART" id="SM00597">
    <property type="entry name" value="ZnF_TTF"/>
    <property type="match status" value="1"/>
</dbReference>
<dbReference type="EMBL" id="CM007647">
    <property type="protein sequence ID" value="ONM11683.1"/>
    <property type="molecule type" value="Genomic_DNA"/>
</dbReference>
<dbReference type="AlphaFoldDB" id="A0A1D6LC66"/>
<reference evidence="1" key="1">
    <citation type="submission" date="2015-12" db="EMBL/GenBank/DDBJ databases">
        <title>Update maize B73 reference genome by single molecule sequencing technologies.</title>
        <authorList>
            <consortium name="Maize Genome Sequencing Project"/>
            <person name="Ware D."/>
        </authorList>
    </citation>
    <scope>NUCLEOTIDE SEQUENCE [LARGE SCALE GENOMIC DNA]</scope>
    <source>
        <tissue evidence="1">Seedling</tissue>
    </source>
</reference>
<dbReference type="InterPro" id="IPR055298">
    <property type="entry name" value="AtLOH3-like"/>
</dbReference>
<gene>
    <name evidence="1" type="ORF">ZEAMMB73_Zm00001d034889</name>
</gene>
<name>A0A1D6LC66_MAIZE</name>
<dbReference type="InterPro" id="IPR006580">
    <property type="entry name" value="Znf_TTF"/>
</dbReference>